<accession>A9KSK8</accession>
<dbReference type="OrthoDB" id="9782395at2"/>
<evidence type="ECO:0000313" key="2">
    <source>
        <dbReference type="EMBL" id="ABX43660.1"/>
    </source>
</evidence>
<dbReference type="eggNOG" id="COG1434">
    <property type="taxonomic scope" value="Bacteria"/>
</dbReference>
<organism evidence="2 3">
    <name type="scientific">Lachnoclostridium phytofermentans (strain ATCC 700394 / DSM 18823 / ISDg)</name>
    <name type="common">Clostridium phytofermentans</name>
    <dbReference type="NCBI Taxonomy" id="357809"/>
    <lineage>
        <taxon>Bacteria</taxon>
        <taxon>Bacillati</taxon>
        <taxon>Bacillota</taxon>
        <taxon>Clostridia</taxon>
        <taxon>Lachnospirales</taxon>
        <taxon>Lachnospiraceae</taxon>
    </lineage>
</organism>
<evidence type="ECO:0000259" key="1">
    <source>
        <dbReference type="Pfam" id="PF02698"/>
    </source>
</evidence>
<dbReference type="PANTHER" id="PTHR30336">
    <property type="entry name" value="INNER MEMBRANE PROTEIN, PROBABLE PERMEASE"/>
    <property type="match status" value="1"/>
</dbReference>
<dbReference type="HOGENOM" id="CLU_107581_3_0_9"/>
<evidence type="ECO:0000313" key="3">
    <source>
        <dbReference type="Proteomes" id="UP000000370"/>
    </source>
</evidence>
<dbReference type="InterPro" id="IPR014729">
    <property type="entry name" value="Rossmann-like_a/b/a_fold"/>
</dbReference>
<dbReference type="Pfam" id="PF02698">
    <property type="entry name" value="DUF218"/>
    <property type="match status" value="1"/>
</dbReference>
<dbReference type="AlphaFoldDB" id="A9KSK8"/>
<dbReference type="STRING" id="357809.Cphy_3306"/>
<proteinExistence type="predicted"/>
<protein>
    <recommendedName>
        <fullName evidence="1">DUF218 domain-containing protein</fullName>
    </recommendedName>
</protein>
<dbReference type="EMBL" id="CP000885">
    <property type="protein sequence ID" value="ABX43660.1"/>
    <property type="molecule type" value="Genomic_DNA"/>
</dbReference>
<gene>
    <name evidence="2" type="ordered locus">Cphy_3306</name>
</gene>
<dbReference type="KEGG" id="cpy:Cphy_3306"/>
<dbReference type="CDD" id="cd06259">
    <property type="entry name" value="YdcF-like"/>
    <property type="match status" value="1"/>
</dbReference>
<name>A9KSK8_LACP7</name>
<feature type="domain" description="DUF218" evidence="1">
    <location>
        <begin position="22"/>
        <end position="149"/>
    </location>
</feature>
<reference evidence="3" key="1">
    <citation type="submission" date="2007-11" db="EMBL/GenBank/DDBJ databases">
        <title>Complete genome sequence of Clostridium phytofermentans ISDg.</title>
        <authorList>
            <person name="Leschine S.B."/>
            <person name="Warnick T.A."/>
            <person name="Blanchard J.L."/>
            <person name="Schnell D.J."/>
            <person name="Petit E.L."/>
            <person name="LaTouf W.G."/>
            <person name="Copeland A."/>
            <person name="Lucas S."/>
            <person name="Lapidus A."/>
            <person name="Barry K."/>
            <person name="Glavina del Rio T."/>
            <person name="Dalin E."/>
            <person name="Tice H."/>
            <person name="Pitluck S."/>
            <person name="Kiss H."/>
            <person name="Brettin T."/>
            <person name="Bruce D."/>
            <person name="Detter J.C."/>
            <person name="Han C."/>
            <person name="Kuske C."/>
            <person name="Schmutz J."/>
            <person name="Larimer F."/>
            <person name="Land M."/>
            <person name="Hauser L."/>
            <person name="Kyrpides N."/>
            <person name="Kim E.A."/>
            <person name="Richardson P."/>
        </authorList>
    </citation>
    <scope>NUCLEOTIDE SEQUENCE [LARGE SCALE GENOMIC DNA]</scope>
    <source>
        <strain evidence="3">ATCC 700394 / DSM 18823 / ISDg</strain>
    </source>
</reference>
<dbReference type="RefSeq" id="WP_012201309.1">
    <property type="nucleotide sequence ID" value="NC_010001.1"/>
</dbReference>
<sequence length="189" mass="21780">MNYPFDCITDFIFVENEIFPCDIILIPGGSHPQLMEKAVDLLEMGMAKYILPSGGKNKKLPDYPNEADFLKTIAIKRGISSDIIICENKATNTYENALFSYELLMGKCIDITKVILVCKAYHSRRALFSYQKVFPANTTFFVCPVTDNRGITKENWFTRNDYIELIMREVEKMGKYFSDSILSMYERTL</sequence>
<dbReference type="InterPro" id="IPR051599">
    <property type="entry name" value="Cell_Envelope_Assoc"/>
</dbReference>
<dbReference type="Gene3D" id="3.40.50.620">
    <property type="entry name" value="HUPs"/>
    <property type="match status" value="1"/>
</dbReference>
<dbReference type="PANTHER" id="PTHR30336:SF20">
    <property type="entry name" value="DUF218 DOMAIN-CONTAINING PROTEIN"/>
    <property type="match status" value="1"/>
</dbReference>
<dbReference type="GO" id="GO:0005886">
    <property type="term" value="C:plasma membrane"/>
    <property type="evidence" value="ECO:0007669"/>
    <property type="project" value="TreeGrafter"/>
</dbReference>
<dbReference type="InterPro" id="IPR003848">
    <property type="entry name" value="DUF218"/>
</dbReference>
<keyword evidence="3" id="KW-1185">Reference proteome</keyword>
<dbReference type="Proteomes" id="UP000000370">
    <property type="component" value="Chromosome"/>
</dbReference>